<dbReference type="RefSeq" id="WP_160973939.1">
    <property type="nucleotide sequence ID" value="NZ_WWEN01000005.1"/>
</dbReference>
<dbReference type="Pfam" id="PF03466">
    <property type="entry name" value="LysR_substrate"/>
    <property type="match status" value="1"/>
</dbReference>
<comment type="similarity">
    <text evidence="1">Belongs to the LysR transcriptional regulatory family.</text>
</comment>
<dbReference type="EMBL" id="WWEN01000005">
    <property type="protein sequence ID" value="MYM56128.1"/>
    <property type="molecule type" value="Genomic_DNA"/>
</dbReference>
<reference evidence="6 7" key="1">
    <citation type="submission" date="2020-01" db="EMBL/GenBank/DDBJ databases">
        <authorList>
            <person name="Chen S."/>
        </authorList>
    </citation>
    <scope>NUCLEOTIDE SEQUENCE [LARGE SCALE GENOMIC DNA]</scope>
    <source>
        <strain evidence="6 7">GS-10</strain>
    </source>
</reference>
<dbReference type="InterPro" id="IPR005119">
    <property type="entry name" value="LysR_subst-bd"/>
</dbReference>
<protein>
    <submittedName>
        <fullName evidence="6">LysR family transcriptional regulator</fullName>
    </submittedName>
</protein>
<keyword evidence="2" id="KW-0805">Transcription regulation</keyword>
<proteinExistence type="inferred from homology"/>
<gene>
    <name evidence="6" type="ORF">GR167_12495</name>
</gene>
<dbReference type="PANTHER" id="PTHR30537:SF26">
    <property type="entry name" value="GLYCINE CLEAVAGE SYSTEM TRANSCRIPTIONAL ACTIVATOR"/>
    <property type="match status" value="1"/>
</dbReference>
<sequence>MNLSRLPPLNALRAFAAFHQAGSMAAAGALLNVSHAAISQQIKSLESHLGLPLLDRKPRKPVLTDAGLQLALTLERSFAEIAQMTDALTGAEADRPLQISATPAFVSGWLMPRLADFRQKFPEVSLMVDPSAEVKPLRPGGIDIALRYGDGNWPGLEVELLVESPIVVVASPELVPQQVPLTPDELARLPWLQELGTHESSDWLRQQGVTERPASGMTTLPGNLMMEEARAGRGAAVLARAFVEPDIAAGRLRVLFQDDRKKGYFLVTRPGVQRPALRAFTKWLKGQGRK</sequence>
<dbReference type="PANTHER" id="PTHR30537">
    <property type="entry name" value="HTH-TYPE TRANSCRIPTIONAL REGULATOR"/>
    <property type="match status" value="1"/>
</dbReference>
<evidence type="ECO:0000256" key="2">
    <source>
        <dbReference type="ARBA" id="ARBA00023015"/>
    </source>
</evidence>
<keyword evidence="4" id="KW-0804">Transcription</keyword>
<dbReference type="AlphaFoldDB" id="A0A6L8LJB7"/>
<keyword evidence="7" id="KW-1185">Reference proteome</keyword>
<evidence type="ECO:0000256" key="4">
    <source>
        <dbReference type="ARBA" id="ARBA00023163"/>
    </source>
</evidence>
<dbReference type="PRINTS" id="PR00039">
    <property type="entry name" value="HTHLYSR"/>
</dbReference>
<dbReference type="GO" id="GO:0003700">
    <property type="term" value="F:DNA-binding transcription factor activity"/>
    <property type="evidence" value="ECO:0007669"/>
    <property type="project" value="InterPro"/>
</dbReference>
<accession>A0A6L8LJB7</accession>
<evidence type="ECO:0000313" key="7">
    <source>
        <dbReference type="Proteomes" id="UP000479043"/>
    </source>
</evidence>
<dbReference type="InterPro" id="IPR000847">
    <property type="entry name" value="LysR_HTH_N"/>
</dbReference>
<dbReference type="InterPro" id="IPR036388">
    <property type="entry name" value="WH-like_DNA-bd_sf"/>
</dbReference>
<name>A0A6L8LJB7_9RHOB</name>
<dbReference type="Gene3D" id="1.10.10.10">
    <property type="entry name" value="Winged helix-like DNA-binding domain superfamily/Winged helix DNA-binding domain"/>
    <property type="match status" value="1"/>
</dbReference>
<dbReference type="GO" id="GO:0006351">
    <property type="term" value="P:DNA-templated transcription"/>
    <property type="evidence" value="ECO:0007669"/>
    <property type="project" value="TreeGrafter"/>
</dbReference>
<evidence type="ECO:0000256" key="3">
    <source>
        <dbReference type="ARBA" id="ARBA00023125"/>
    </source>
</evidence>
<keyword evidence="3" id="KW-0238">DNA-binding</keyword>
<dbReference type="GO" id="GO:0043565">
    <property type="term" value="F:sequence-specific DNA binding"/>
    <property type="evidence" value="ECO:0007669"/>
    <property type="project" value="TreeGrafter"/>
</dbReference>
<dbReference type="InterPro" id="IPR058163">
    <property type="entry name" value="LysR-type_TF_proteobact-type"/>
</dbReference>
<organism evidence="6 7">
    <name type="scientific">Thalassovita mangrovi</name>
    <dbReference type="NCBI Taxonomy" id="2692236"/>
    <lineage>
        <taxon>Bacteria</taxon>
        <taxon>Pseudomonadati</taxon>
        <taxon>Pseudomonadota</taxon>
        <taxon>Alphaproteobacteria</taxon>
        <taxon>Rhodobacterales</taxon>
        <taxon>Roseobacteraceae</taxon>
        <taxon>Thalassovita</taxon>
    </lineage>
</organism>
<dbReference type="SUPFAM" id="SSF53850">
    <property type="entry name" value="Periplasmic binding protein-like II"/>
    <property type="match status" value="1"/>
</dbReference>
<dbReference type="Pfam" id="PF00126">
    <property type="entry name" value="HTH_1"/>
    <property type="match status" value="1"/>
</dbReference>
<dbReference type="InterPro" id="IPR036390">
    <property type="entry name" value="WH_DNA-bd_sf"/>
</dbReference>
<dbReference type="Proteomes" id="UP000479043">
    <property type="component" value="Unassembled WGS sequence"/>
</dbReference>
<evidence type="ECO:0000313" key="6">
    <source>
        <dbReference type="EMBL" id="MYM56128.1"/>
    </source>
</evidence>
<evidence type="ECO:0000259" key="5">
    <source>
        <dbReference type="PROSITE" id="PS50931"/>
    </source>
</evidence>
<evidence type="ECO:0000256" key="1">
    <source>
        <dbReference type="ARBA" id="ARBA00009437"/>
    </source>
</evidence>
<feature type="domain" description="HTH lysR-type" evidence="5">
    <location>
        <begin position="7"/>
        <end position="64"/>
    </location>
</feature>
<comment type="caution">
    <text evidence="6">The sequence shown here is derived from an EMBL/GenBank/DDBJ whole genome shotgun (WGS) entry which is preliminary data.</text>
</comment>
<dbReference type="PROSITE" id="PS50931">
    <property type="entry name" value="HTH_LYSR"/>
    <property type="match status" value="1"/>
</dbReference>
<dbReference type="SUPFAM" id="SSF46785">
    <property type="entry name" value="Winged helix' DNA-binding domain"/>
    <property type="match status" value="1"/>
</dbReference>
<dbReference type="Gene3D" id="3.40.190.10">
    <property type="entry name" value="Periplasmic binding protein-like II"/>
    <property type="match status" value="2"/>
</dbReference>